<evidence type="ECO:0000313" key="2">
    <source>
        <dbReference type="Proteomes" id="UP001209570"/>
    </source>
</evidence>
<name>A0AAD5Q434_PYTIN</name>
<evidence type="ECO:0000313" key="1">
    <source>
        <dbReference type="EMBL" id="KAJ0392707.1"/>
    </source>
</evidence>
<dbReference type="Proteomes" id="UP001209570">
    <property type="component" value="Unassembled WGS sequence"/>
</dbReference>
<dbReference type="PANTHER" id="PTHR47160">
    <property type="entry name" value="PUTATIVE-RELATED"/>
    <property type="match status" value="1"/>
</dbReference>
<protein>
    <recommendedName>
        <fullName evidence="3">MULE transposase domain-containing protein</fullName>
    </recommendedName>
</protein>
<comment type="caution">
    <text evidence="1">The sequence shown here is derived from an EMBL/GenBank/DDBJ whole genome shotgun (WGS) entry which is preliminary data.</text>
</comment>
<organism evidence="1 2">
    <name type="scientific">Pythium insidiosum</name>
    <name type="common">Pythiosis disease agent</name>
    <dbReference type="NCBI Taxonomy" id="114742"/>
    <lineage>
        <taxon>Eukaryota</taxon>
        <taxon>Sar</taxon>
        <taxon>Stramenopiles</taxon>
        <taxon>Oomycota</taxon>
        <taxon>Peronosporomycetes</taxon>
        <taxon>Pythiales</taxon>
        <taxon>Pythiaceae</taxon>
        <taxon>Pythium</taxon>
    </lineage>
</organism>
<evidence type="ECO:0008006" key="3">
    <source>
        <dbReference type="Google" id="ProtNLM"/>
    </source>
</evidence>
<dbReference type="EMBL" id="JAKCXM010000586">
    <property type="protein sequence ID" value="KAJ0392707.1"/>
    <property type="molecule type" value="Genomic_DNA"/>
</dbReference>
<keyword evidence="2" id="KW-1185">Reference proteome</keyword>
<reference evidence="1" key="1">
    <citation type="submission" date="2021-12" db="EMBL/GenBank/DDBJ databases">
        <title>Prjna785345.</title>
        <authorList>
            <person name="Rujirawat T."/>
            <person name="Krajaejun T."/>
        </authorList>
    </citation>
    <scope>NUCLEOTIDE SEQUENCE</scope>
    <source>
        <strain evidence="1">Pi057C3</strain>
    </source>
</reference>
<sequence>MDAMNAMYPDVPLRAIAKTPGITIVKNARAAAFGHDIFRVIETAPVRNVSYDDERPFLRFNIAIGVQGDRPRRLIGFAHPDLVRILCYPKLALFIDGTFKGVPNGFSQYVIVMAYDPPSDLYVPIFFVLAGSKDQTTYWRILNAIIINTKLRLGPGSVTWDFEQALIRAVLDQFPTVDIVGCLFHWKQALRRKMIDIGLTVEDVKTAMIPGQMDVLTLVPEDEILDKGIRFVRYRIDETWSKRKWDQFWTYFQRTWITRFDPSLWNIGPMLAHSIPIIKRTNNPLERYNRDRVLLQHAAARVSCHGTPLCRFGP</sequence>
<dbReference type="AlphaFoldDB" id="A0AAD5Q434"/>
<proteinExistence type="predicted"/>
<gene>
    <name evidence="1" type="ORF">P43SY_011157</name>
</gene>
<dbReference type="PANTHER" id="PTHR47160:SF5">
    <property type="entry name" value="MULE TRANSPOSASE DOMAIN-CONTAINING PROTEIN"/>
    <property type="match status" value="1"/>
</dbReference>
<accession>A0AAD5Q434</accession>